<keyword evidence="3" id="KW-1185">Reference proteome</keyword>
<reference evidence="1 4" key="2">
    <citation type="submission" date="2018-09" db="EMBL/GenBank/DDBJ databases">
        <title>The draft genome of Acinetobacter spp. strains.</title>
        <authorList>
            <person name="Qin J."/>
            <person name="Feng Y."/>
            <person name="Zong Z."/>
        </authorList>
    </citation>
    <scope>NUCLEOTIDE SEQUENCE [LARGE SCALE GENOMIC DNA]</scope>
    <source>
        <strain evidence="1 4">WCHAc060002</strain>
    </source>
</reference>
<organism evidence="1 4">
    <name type="scientific">Acinetobacter cumulans</name>
    <dbReference type="NCBI Taxonomy" id="2136182"/>
    <lineage>
        <taxon>Bacteria</taxon>
        <taxon>Pseudomonadati</taxon>
        <taxon>Pseudomonadota</taxon>
        <taxon>Gammaproteobacteria</taxon>
        <taxon>Moraxellales</taxon>
        <taxon>Moraxellaceae</taxon>
        <taxon>Acinetobacter</taxon>
    </lineage>
</organism>
<dbReference type="RefSeq" id="WP_120366582.1">
    <property type="nucleotide sequence ID" value="NZ_RAXZ01000001.1"/>
</dbReference>
<dbReference type="Proteomes" id="UP000273105">
    <property type="component" value="Unassembled WGS sequence"/>
</dbReference>
<dbReference type="EMBL" id="RAXZ01000001">
    <property type="protein sequence ID" value="RKG55757.1"/>
    <property type="molecule type" value="Genomic_DNA"/>
</dbReference>
<evidence type="ECO:0000313" key="4">
    <source>
        <dbReference type="Proteomes" id="UP000281084"/>
    </source>
</evidence>
<comment type="caution">
    <text evidence="1">The sequence shown here is derived from an EMBL/GenBank/DDBJ whole genome shotgun (WGS) entry which is preliminary data.</text>
</comment>
<evidence type="ECO:0000313" key="2">
    <source>
        <dbReference type="EMBL" id="RLL41972.1"/>
    </source>
</evidence>
<name>A0A3A8G9P5_9GAMM</name>
<dbReference type="AlphaFoldDB" id="A0A3A8G9P5"/>
<evidence type="ECO:0008006" key="5">
    <source>
        <dbReference type="Google" id="ProtNLM"/>
    </source>
</evidence>
<evidence type="ECO:0000313" key="3">
    <source>
        <dbReference type="Proteomes" id="UP000273105"/>
    </source>
</evidence>
<accession>A0A3A8G9P5</accession>
<sequence>MKYIFMPVLLLLLTGCMFGTSSEIRKAEKLYAQFHCNNIETSQMGRSSITSFHEHKLASSKQKAQSYIQSYKQGEHLFDLPLDQVIEQQFFIYKAACQNLGGIQP</sequence>
<dbReference type="Proteomes" id="UP000281084">
    <property type="component" value="Unassembled WGS sequence"/>
</dbReference>
<proteinExistence type="predicted"/>
<reference evidence="2 3" key="1">
    <citation type="submission" date="2018-09" db="EMBL/GenBank/DDBJ databases">
        <title>The draft genome of Acinetobacter sp. strains.</title>
        <authorList>
            <person name="Qin J."/>
            <person name="Feng Y."/>
            <person name="Zong Z."/>
        </authorList>
    </citation>
    <scope>NUCLEOTIDE SEQUENCE [LARGE SCALE GENOMIC DNA]</scope>
    <source>
        <strain evidence="2 3">WCHAc060001</strain>
    </source>
</reference>
<dbReference type="PROSITE" id="PS51257">
    <property type="entry name" value="PROKAR_LIPOPROTEIN"/>
    <property type="match status" value="1"/>
</dbReference>
<evidence type="ECO:0000313" key="1">
    <source>
        <dbReference type="EMBL" id="RKG55757.1"/>
    </source>
</evidence>
<dbReference type="EMBL" id="RCHE01000031">
    <property type="protein sequence ID" value="RLL41972.1"/>
    <property type="molecule type" value="Genomic_DNA"/>
</dbReference>
<gene>
    <name evidence="1" type="ORF">D7V64_01315</name>
    <name evidence="2" type="ORF">D9K79_12430</name>
</gene>
<protein>
    <recommendedName>
        <fullName evidence="5">Lipoprotein</fullName>
    </recommendedName>
</protein>